<keyword evidence="3" id="KW-1185">Reference proteome</keyword>
<evidence type="ECO:0000313" key="2">
    <source>
        <dbReference type="EMBL" id="MUL35756.1"/>
    </source>
</evidence>
<evidence type="ECO:0000256" key="1">
    <source>
        <dbReference type="SAM" id="SignalP"/>
    </source>
</evidence>
<evidence type="ECO:0000313" key="3">
    <source>
        <dbReference type="Proteomes" id="UP000441797"/>
    </source>
</evidence>
<name>A0A6N8FUY1_9CHRO</name>
<proteinExistence type="predicted"/>
<sequence>MKTSKIFKRSLALMSAITLVTIPTHTNLHAATPLSQLGQQAASPATLRLEDLPAGFEEVPSAYKPQLAAYVSQFAPLLTKQNLQINDYFVYVNRNTLEVVSGFTTTIPSQPLSLLRFDANLRQVEQPQYWQQLFAKLQPQIGVAANLLEHQPNRLNVGNSSAGATLEIGALNQRAQVDVGSFRRGNVGVFTAVMSLNHTTPQASLQDVATKVDQRLLQPKTNRSTPVSSTR</sequence>
<gene>
    <name evidence="2" type="ORF">BWI75_05175</name>
</gene>
<reference evidence="2 3" key="1">
    <citation type="journal article" date="2019" name="Front. Microbiol.">
        <title>Genomic Features for Desiccation Tolerance and Sugar Biosynthesis in the Extremophile Gloeocapsopsis sp. UTEX B3054.</title>
        <authorList>
            <person name="Urrejola C."/>
            <person name="Alcorta J."/>
            <person name="Salas L."/>
            <person name="Vasquez M."/>
            <person name="Polz M.F."/>
            <person name="Vicuna R."/>
            <person name="Diez B."/>
        </authorList>
    </citation>
    <scope>NUCLEOTIDE SEQUENCE [LARGE SCALE GENOMIC DNA]</scope>
    <source>
        <strain evidence="2 3">1H9</strain>
    </source>
</reference>
<feature type="chain" id="PRO_5026960273" evidence="1">
    <location>
        <begin position="31"/>
        <end position="231"/>
    </location>
</feature>
<dbReference type="OrthoDB" id="461858at2"/>
<protein>
    <submittedName>
        <fullName evidence="2">Uncharacterized protein</fullName>
    </submittedName>
</protein>
<dbReference type="AlphaFoldDB" id="A0A6N8FUY1"/>
<accession>A0A6N8FUY1</accession>
<organism evidence="2 3">
    <name type="scientific">Gloeocapsopsis dulcis AAB1 = 1H9</name>
    <dbReference type="NCBI Taxonomy" id="1433147"/>
    <lineage>
        <taxon>Bacteria</taxon>
        <taxon>Bacillati</taxon>
        <taxon>Cyanobacteriota</taxon>
        <taxon>Cyanophyceae</taxon>
        <taxon>Oscillatoriophycideae</taxon>
        <taxon>Chroococcales</taxon>
        <taxon>Chroococcaceae</taxon>
        <taxon>Gloeocapsopsis</taxon>
        <taxon>Gloeocapsopsis dulcis</taxon>
    </lineage>
</organism>
<comment type="caution">
    <text evidence="2">The sequence shown here is derived from an EMBL/GenBank/DDBJ whole genome shotgun (WGS) entry which is preliminary data.</text>
</comment>
<feature type="signal peptide" evidence="1">
    <location>
        <begin position="1"/>
        <end position="30"/>
    </location>
</feature>
<dbReference type="RefSeq" id="WP_105222273.1">
    <property type="nucleotide sequence ID" value="NZ_CAWNSU010000006.1"/>
</dbReference>
<dbReference type="EMBL" id="NAPY01000005">
    <property type="protein sequence ID" value="MUL35756.1"/>
    <property type="molecule type" value="Genomic_DNA"/>
</dbReference>
<dbReference type="Proteomes" id="UP000441797">
    <property type="component" value="Unassembled WGS sequence"/>
</dbReference>
<keyword evidence="1" id="KW-0732">Signal</keyword>